<sequence length="188" mass="19995">MQIFATVATFALAACGVAASPTPSWGNWGNSGNPNCVSRSYIEGLIAQEIVFLQHKNVTAAVAAGNAIFDANIAEYGDSINSLRGAPLGTQVEFNATSYIAETTSTPPIPQIDTLSLTVDCNQYVWQWRFYGIGPGPNPYIQGITLGKINAAGKIYYQYVEFNSLAWAENSGYKVTPPTSGPYAAPSA</sequence>
<reference evidence="3 4" key="1">
    <citation type="submission" date="2023-08" db="EMBL/GenBank/DDBJ databases">
        <title>Black Yeasts Isolated from many extreme environments.</title>
        <authorList>
            <person name="Coleine C."/>
            <person name="Stajich J.E."/>
            <person name="Selbmann L."/>
        </authorList>
    </citation>
    <scope>NUCLEOTIDE SEQUENCE [LARGE SCALE GENOMIC DNA]</scope>
    <source>
        <strain evidence="3 4">CCFEE 5910</strain>
    </source>
</reference>
<keyword evidence="4" id="KW-1185">Reference proteome</keyword>
<keyword evidence="1" id="KW-0732">Signal</keyword>
<proteinExistence type="predicted"/>
<dbReference type="InterPro" id="IPR058645">
    <property type="entry name" value="NTF2-like_dom_7"/>
</dbReference>
<evidence type="ECO:0000313" key="4">
    <source>
        <dbReference type="Proteomes" id="UP001309876"/>
    </source>
</evidence>
<dbReference type="Proteomes" id="UP001309876">
    <property type="component" value="Unassembled WGS sequence"/>
</dbReference>
<evidence type="ECO:0000313" key="3">
    <source>
        <dbReference type="EMBL" id="KAK5091738.1"/>
    </source>
</evidence>
<evidence type="ECO:0000259" key="2">
    <source>
        <dbReference type="Pfam" id="PF26534"/>
    </source>
</evidence>
<comment type="caution">
    <text evidence="3">The sequence shown here is derived from an EMBL/GenBank/DDBJ whole genome shotgun (WGS) entry which is preliminary data.</text>
</comment>
<dbReference type="AlphaFoldDB" id="A0AAN7T744"/>
<gene>
    <name evidence="3" type="ORF">LTR05_001923</name>
</gene>
<feature type="signal peptide" evidence="1">
    <location>
        <begin position="1"/>
        <end position="19"/>
    </location>
</feature>
<protein>
    <recommendedName>
        <fullName evidence="2">NTF2-like domain-containing protein</fullName>
    </recommendedName>
</protein>
<feature type="domain" description="NTF2-like" evidence="2">
    <location>
        <begin position="35"/>
        <end position="173"/>
    </location>
</feature>
<dbReference type="EMBL" id="JAVRRJ010000001">
    <property type="protein sequence ID" value="KAK5091738.1"/>
    <property type="molecule type" value="Genomic_DNA"/>
</dbReference>
<feature type="chain" id="PRO_5043045147" description="NTF2-like domain-containing protein" evidence="1">
    <location>
        <begin position="20"/>
        <end position="188"/>
    </location>
</feature>
<name>A0AAN7T744_9EURO</name>
<evidence type="ECO:0000256" key="1">
    <source>
        <dbReference type="SAM" id="SignalP"/>
    </source>
</evidence>
<organism evidence="3 4">
    <name type="scientific">Lithohypha guttulata</name>
    <dbReference type="NCBI Taxonomy" id="1690604"/>
    <lineage>
        <taxon>Eukaryota</taxon>
        <taxon>Fungi</taxon>
        <taxon>Dikarya</taxon>
        <taxon>Ascomycota</taxon>
        <taxon>Pezizomycotina</taxon>
        <taxon>Eurotiomycetes</taxon>
        <taxon>Chaetothyriomycetidae</taxon>
        <taxon>Chaetothyriales</taxon>
        <taxon>Trichomeriaceae</taxon>
        <taxon>Lithohypha</taxon>
    </lineage>
</organism>
<dbReference type="Pfam" id="PF26534">
    <property type="entry name" value="NTF2_7"/>
    <property type="match status" value="1"/>
</dbReference>
<accession>A0AAN7T744</accession>